<comment type="caution">
    <text evidence="2">The sequence shown here is derived from an EMBL/GenBank/DDBJ whole genome shotgun (WGS) entry which is preliminary data.</text>
</comment>
<feature type="transmembrane region" description="Helical" evidence="1">
    <location>
        <begin position="238"/>
        <end position="256"/>
    </location>
</feature>
<keyword evidence="1" id="KW-0472">Membrane</keyword>
<feature type="transmembrane region" description="Helical" evidence="1">
    <location>
        <begin position="186"/>
        <end position="205"/>
    </location>
</feature>
<sequence length="264" mass="28790">MNKGPFRKLFYDHRISIAGWLIAFVSLTALYVAFFPVMKSSGISAALDSYPPALRDALGLADMTSPAGFIQASVFSLVMPVVMIIFAVMAGTWVIGDDEATGTLDLLLSQPISRNRLVLARTAGTLLLVVVYSFSVFASVLVVGSFVDLHPPLMKLLSACVMLALLTATFLMITVFITCLTGQRTVARAVSGFIAVLAYLMQNFASQVPDFDSAKYVSLFYYYSGHHPLYNGFNFSDFSLLFALVILLIFASLIAFGKRDIRSV</sequence>
<dbReference type="RefSeq" id="WP_320756756.1">
    <property type="nucleotide sequence ID" value="NZ_JAWNGC010000019.1"/>
</dbReference>
<dbReference type="GO" id="GO:0005886">
    <property type="term" value="C:plasma membrane"/>
    <property type="evidence" value="ECO:0007669"/>
    <property type="project" value="UniProtKB-SubCell"/>
</dbReference>
<feature type="transmembrane region" description="Helical" evidence="1">
    <location>
        <begin position="156"/>
        <end position="179"/>
    </location>
</feature>
<proteinExistence type="predicted"/>
<dbReference type="PANTHER" id="PTHR37305:SF1">
    <property type="entry name" value="MEMBRANE PROTEIN"/>
    <property type="match status" value="1"/>
</dbReference>
<keyword evidence="1" id="KW-1133">Transmembrane helix</keyword>
<reference evidence="2" key="1">
    <citation type="submission" date="2023-10" db="EMBL/GenBank/DDBJ databases">
        <title>Whole Genome based description of the genera Actinobaculum and Actinotignum reveals a complex phylogenetic relationship within the species included in the genus Actinotignum.</title>
        <authorList>
            <person name="Jensen C.S."/>
            <person name="Dargis R."/>
            <person name="Kemp M."/>
            <person name="Christensen J.J."/>
        </authorList>
    </citation>
    <scope>NUCLEOTIDE SEQUENCE</scope>
    <source>
        <strain evidence="2">SLA_B511</strain>
    </source>
</reference>
<evidence type="ECO:0000256" key="1">
    <source>
        <dbReference type="SAM" id="Phobius"/>
    </source>
</evidence>
<feature type="transmembrane region" description="Helical" evidence="1">
    <location>
        <begin position="20"/>
        <end position="38"/>
    </location>
</feature>
<evidence type="ECO:0000313" key="3">
    <source>
        <dbReference type="Proteomes" id="UP001281731"/>
    </source>
</evidence>
<evidence type="ECO:0000313" key="2">
    <source>
        <dbReference type="EMBL" id="MDY5155647.1"/>
    </source>
</evidence>
<dbReference type="PANTHER" id="PTHR37305">
    <property type="entry name" value="INTEGRAL MEMBRANE PROTEIN-RELATED"/>
    <property type="match status" value="1"/>
</dbReference>
<feature type="transmembrane region" description="Helical" evidence="1">
    <location>
        <begin position="69"/>
        <end position="96"/>
    </location>
</feature>
<dbReference type="EMBL" id="JAWNGC010000019">
    <property type="protein sequence ID" value="MDY5155647.1"/>
    <property type="molecule type" value="Genomic_DNA"/>
</dbReference>
<name>A0AAW9HPE8_9ACTO</name>
<keyword evidence="1" id="KW-0812">Transmembrane</keyword>
<dbReference type="GO" id="GO:0140359">
    <property type="term" value="F:ABC-type transporter activity"/>
    <property type="evidence" value="ECO:0007669"/>
    <property type="project" value="InterPro"/>
</dbReference>
<feature type="transmembrane region" description="Helical" evidence="1">
    <location>
        <begin position="117"/>
        <end position="144"/>
    </location>
</feature>
<dbReference type="Proteomes" id="UP001281731">
    <property type="component" value="Unassembled WGS sequence"/>
</dbReference>
<gene>
    <name evidence="2" type="ORF">R6G80_07975</name>
</gene>
<dbReference type="Pfam" id="PF12679">
    <property type="entry name" value="ABC2_membrane_2"/>
    <property type="match status" value="1"/>
</dbReference>
<organism evidence="2 3">
    <name type="scientific">Actinotignum urinale</name>
    <dbReference type="NCBI Taxonomy" id="190146"/>
    <lineage>
        <taxon>Bacteria</taxon>
        <taxon>Bacillati</taxon>
        <taxon>Actinomycetota</taxon>
        <taxon>Actinomycetes</taxon>
        <taxon>Actinomycetales</taxon>
        <taxon>Actinomycetaceae</taxon>
        <taxon>Actinotignum</taxon>
    </lineage>
</organism>
<dbReference type="AlphaFoldDB" id="A0AAW9HPE8"/>
<accession>A0AAW9HPE8</accession>
<protein>
    <submittedName>
        <fullName evidence="2">ABC transporter permease subunit</fullName>
    </submittedName>
</protein>